<dbReference type="Gene3D" id="2.160.20.80">
    <property type="entry name" value="E3 ubiquitin-protein ligase SopA"/>
    <property type="match status" value="1"/>
</dbReference>
<proteinExistence type="predicted"/>
<sequence>MEPGHHRIPEHLAEAVFTRAARLHLQSQGSLDSYSLAELMEAGQAANIPSEFIHQALHELHQPPPGFLRHKINTIAALMPHSRWQPFAVAIIVVTLSLGGWHFLFRPPTLESSRQNLETLLRDKNCEQCRLNGADLRGKNLSNANLEGANLRGANLTGVNLSNANLRGADLSGATLDQANLTTADLSGAILSGTQIRLANLTGAKLVATRLKASNFEGADLSQANLQTADLEQVNLSGATLKNTDFTQAKNLETVDFTGAKP</sequence>
<dbReference type="InterPro" id="IPR051082">
    <property type="entry name" value="Pentapeptide-BTB/POZ_domain"/>
</dbReference>
<accession>A0A1J0AD45</accession>
<evidence type="ECO:0000313" key="2">
    <source>
        <dbReference type="Proteomes" id="UP000180235"/>
    </source>
</evidence>
<dbReference type="KEGG" id="glt:GlitD10_1518"/>
<dbReference type="PANTHER" id="PTHR14136">
    <property type="entry name" value="BTB_POZ DOMAIN-CONTAINING PROTEIN KCTD9"/>
    <property type="match status" value="1"/>
</dbReference>
<dbReference type="STRING" id="1188229.GlitD10_1518"/>
<dbReference type="OrthoDB" id="573053at2"/>
<protein>
    <submittedName>
        <fullName evidence="1">Pentapeptide repeat protein</fullName>
    </submittedName>
</protein>
<dbReference type="Pfam" id="PF00805">
    <property type="entry name" value="Pentapeptide"/>
    <property type="match status" value="3"/>
</dbReference>
<dbReference type="SUPFAM" id="SSF141571">
    <property type="entry name" value="Pentapeptide repeat-like"/>
    <property type="match status" value="1"/>
</dbReference>
<name>A0A1J0AD45_9CYAN</name>
<dbReference type="EMBL" id="CP017675">
    <property type="protein sequence ID" value="APB33841.1"/>
    <property type="molecule type" value="Genomic_DNA"/>
</dbReference>
<dbReference type="PANTHER" id="PTHR14136:SF17">
    <property type="entry name" value="BTB_POZ DOMAIN-CONTAINING PROTEIN KCTD9"/>
    <property type="match status" value="1"/>
</dbReference>
<organism evidence="1 2">
    <name type="scientific">Gloeomargarita lithophora Alchichica-D10</name>
    <dbReference type="NCBI Taxonomy" id="1188229"/>
    <lineage>
        <taxon>Bacteria</taxon>
        <taxon>Bacillati</taxon>
        <taxon>Cyanobacteriota</taxon>
        <taxon>Cyanophyceae</taxon>
        <taxon>Gloeomargaritales</taxon>
        <taxon>Gloeomargaritaceae</taxon>
        <taxon>Gloeomargarita</taxon>
    </lineage>
</organism>
<gene>
    <name evidence="1" type="ORF">GlitD10_1518</name>
</gene>
<dbReference type="InterPro" id="IPR001646">
    <property type="entry name" value="5peptide_repeat"/>
</dbReference>
<reference evidence="1 2" key="1">
    <citation type="submission" date="2016-10" db="EMBL/GenBank/DDBJ databases">
        <title>Description of Gloeomargarita lithophora gen. nov., sp. nov., a thylakoid-bearing basal-branching cyanobacterium with intracellular carbonates, and proposal for Gloeomargaritales ord. nov.</title>
        <authorList>
            <person name="Moreira D."/>
            <person name="Tavera R."/>
            <person name="Benzerara K."/>
            <person name="Skouri-Panet F."/>
            <person name="Couradeau E."/>
            <person name="Gerard E."/>
            <person name="Loussert C."/>
            <person name="Novelo E."/>
            <person name="Zivanovic Y."/>
            <person name="Lopez-Garcia P."/>
        </authorList>
    </citation>
    <scope>NUCLEOTIDE SEQUENCE [LARGE SCALE GENOMIC DNA]</scope>
    <source>
        <strain evidence="1 2">D10</strain>
    </source>
</reference>
<keyword evidence="2" id="KW-1185">Reference proteome</keyword>
<evidence type="ECO:0000313" key="1">
    <source>
        <dbReference type="EMBL" id="APB33841.1"/>
    </source>
</evidence>
<dbReference type="AlphaFoldDB" id="A0A1J0AD45"/>
<dbReference type="Proteomes" id="UP000180235">
    <property type="component" value="Chromosome"/>
</dbReference>
<dbReference type="RefSeq" id="WP_071454366.1">
    <property type="nucleotide sequence ID" value="NZ_CP017675.1"/>
</dbReference>